<dbReference type="Gramene" id="TVU08819">
    <property type="protein sequence ID" value="TVU08819"/>
    <property type="gene ID" value="EJB05_42234"/>
</dbReference>
<feature type="domain" description="DNA2/NAM7 helicase helicase" evidence="1">
    <location>
        <begin position="240"/>
        <end position="584"/>
    </location>
</feature>
<dbReference type="InterPro" id="IPR041677">
    <property type="entry name" value="DNA2/NAM7_AAA_11"/>
</dbReference>
<proteinExistence type="predicted"/>
<dbReference type="InterPro" id="IPR045055">
    <property type="entry name" value="DNA2/NAM7-like"/>
</dbReference>
<dbReference type="OrthoDB" id="6513042at2759"/>
<feature type="non-terminal residue" evidence="3">
    <location>
        <position position="818"/>
    </location>
</feature>
<dbReference type="InterPro" id="IPR041679">
    <property type="entry name" value="DNA2/NAM7-like_C"/>
</dbReference>
<evidence type="ECO:0000259" key="2">
    <source>
        <dbReference type="Pfam" id="PF13087"/>
    </source>
</evidence>
<dbReference type="SUPFAM" id="SSF52540">
    <property type="entry name" value="P-loop containing nucleoside triphosphate hydrolases"/>
    <property type="match status" value="1"/>
</dbReference>
<evidence type="ECO:0000313" key="4">
    <source>
        <dbReference type="Proteomes" id="UP000324897"/>
    </source>
</evidence>
<dbReference type="Gene3D" id="3.40.50.300">
    <property type="entry name" value="P-loop containing nucleotide triphosphate hydrolases"/>
    <property type="match status" value="2"/>
</dbReference>
<gene>
    <name evidence="3" type="ORF">EJB05_42234</name>
</gene>
<dbReference type="Pfam" id="PF13087">
    <property type="entry name" value="AAA_12"/>
    <property type="match status" value="1"/>
</dbReference>
<keyword evidence="4" id="KW-1185">Reference proteome</keyword>
<reference evidence="3 4" key="1">
    <citation type="journal article" date="2019" name="Sci. Rep.">
        <title>A high-quality genome of Eragrostis curvula grass provides insights into Poaceae evolution and supports new strategies to enhance forage quality.</title>
        <authorList>
            <person name="Carballo J."/>
            <person name="Santos B.A.C.M."/>
            <person name="Zappacosta D."/>
            <person name="Garbus I."/>
            <person name="Selva J.P."/>
            <person name="Gallo C.A."/>
            <person name="Diaz A."/>
            <person name="Albertini E."/>
            <person name="Caccamo M."/>
            <person name="Echenique V."/>
        </authorList>
    </citation>
    <scope>NUCLEOTIDE SEQUENCE [LARGE SCALE GENOMIC DNA]</scope>
    <source>
        <strain evidence="4">cv. Victoria</strain>
        <tissue evidence="3">Leaf</tissue>
    </source>
</reference>
<dbReference type="GO" id="GO:0004386">
    <property type="term" value="F:helicase activity"/>
    <property type="evidence" value="ECO:0007669"/>
    <property type="project" value="InterPro"/>
</dbReference>
<feature type="domain" description="DNA2/NAM7 helicase-like C-terminal" evidence="2">
    <location>
        <begin position="594"/>
        <end position="760"/>
    </location>
</feature>
<dbReference type="EMBL" id="RWGY01000039">
    <property type="protein sequence ID" value="TVU08819.1"/>
    <property type="molecule type" value="Genomic_DNA"/>
</dbReference>
<dbReference type="PANTHER" id="PTHR10887">
    <property type="entry name" value="DNA2/NAM7 HELICASE FAMILY"/>
    <property type="match status" value="1"/>
</dbReference>
<dbReference type="InterPro" id="IPR027417">
    <property type="entry name" value="P-loop_NTPase"/>
</dbReference>
<organism evidence="3 4">
    <name type="scientific">Eragrostis curvula</name>
    <name type="common">weeping love grass</name>
    <dbReference type="NCBI Taxonomy" id="38414"/>
    <lineage>
        <taxon>Eukaryota</taxon>
        <taxon>Viridiplantae</taxon>
        <taxon>Streptophyta</taxon>
        <taxon>Embryophyta</taxon>
        <taxon>Tracheophyta</taxon>
        <taxon>Spermatophyta</taxon>
        <taxon>Magnoliopsida</taxon>
        <taxon>Liliopsida</taxon>
        <taxon>Poales</taxon>
        <taxon>Poaceae</taxon>
        <taxon>PACMAD clade</taxon>
        <taxon>Chloridoideae</taxon>
        <taxon>Eragrostideae</taxon>
        <taxon>Eragrostidinae</taxon>
        <taxon>Eragrostis</taxon>
    </lineage>
</organism>
<accession>A0A5J9TBY4</accession>
<evidence type="ECO:0008006" key="5">
    <source>
        <dbReference type="Google" id="ProtNLM"/>
    </source>
</evidence>
<dbReference type="Pfam" id="PF13086">
    <property type="entry name" value="AAA_11"/>
    <property type="match status" value="1"/>
</dbReference>
<protein>
    <recommendedName>
        <fullName evidence="5">DNA2/NAM7 helicase-like C-terminal domain-containing protein</fullName>
    </recommendedName>
</protein>
<sequence>MDKSLDNNGNMGDALEDIVLSWTVSSVKDGKRMKEMPHTFCSNEEYVQCYKEPLIEETRSMILTSLNSLRTCQHYGLLGISKEKTSSFFLDIDPYCIDGVKHAARNGDIFLLSAFGPDSLPVENDGVFAMAIDISPNEYLCKSFHVITKGDVTTGEFKYAFFLCNITTNARIWKTLHHIKDNAIIGQILQPPLDNQRCDICTEEVKSSEPFDVLFNNELDRTQKGFAVRIASKIKCHHCQSLEILCGPRRSGKTRIISTVLESIISSQQNILVCAPSVHSFSSLSSYLLESMSGRAKTYDVLPAKRVGSAIILCDIEDELATSSNQIKELCIGYRLRELMPCMIWRCKIDGLISFLEGGFKEKAKEIEDKLKDKVGDRKDIMLQLLKQMLERKSSTLVTLLKTMWIYAPSHIFSEDVDKGMAALFESLDNLNSLVQNGGATEEDIRQTFNLGRVQSSKSSTLRTSIRRPSPRKNVSVNSIVVDMRLAKDECLKRLKYVARHITMFPFETDIESLKKYLIKETPVILTTPSCSFELLSLERTQIDLLIVEEASQIKECELLIPISIHSIRHVVLTGDQSRLGPISMNKVNENSGYGMSLFERLISQGSQKTLLTKQYKTHPLISYFPNNYFYKGRILNANGVSSNYLGSNLCHYGFINTDANKESAVIFSLLNIVVKAFKRKENLKLKVGVLCSWTETDIIGHMTDENANLNISIQSIHRIQEDQDFDFLIISTSAFPTDNTMIRCALSRARDYLWIVGDSTVIGKYVTWSDLIKDAKARGLFVDANKESKFPVIFEHGAFDVSNLDVLGCTLGLIACK</sequence>
<name>A0A5J9TBY4_9POAL</name>
<dbReference type="Proteomes" id="UP000324897">
    <property type="component" value="Chromosome 3"/>
</dbReference>
<comment type="caution">
    <text evidence="3">The sequence shown here is derived from an EMBL/GenBank/DDBJ whole genome shotgun (WGS) entry which is preliminary data.</text>
</comment>
<evidence type="ECO:0000259" key="1">
    <source>
        <dbReference type="Pfam" id="PF13086"/>
    </source>
</evidence>
<dbReference type="PANTHER" id="PTHR10887:SF522">
    <property type="entry name" value="P-LOOP CONTAINING NUCLEOSIDE TRIPHOSPHATE HYDROLASES SUPERFAMILY PROTEIN"/>
    <property type="match status" value="1"/>
</dbReference>
<evidence type="ECO:0000313" key="3">
    <source>
        <dbReference type="EMBL" id="TVU08819.1"/>
    </source>
</evidence>
<dbReference type="AlphaFoldDB" id="A0A5J9TBY4"/>